<accession>A3ZNN4</accession>
<sequence length="180" mass="19654">MLSKRFRNRPIQQKTELLRRRSSPQRLGQARYSNEEKETAMSKSLLFFGGLFLLVAAFSAGCSTAPPSDRLEIEGSVTLDGAPLQTGAITFIPLYQGQAVGTTIDAGKYKIDSQEGPIPGEYKVEIDSTHPTGKTTQDSLGNGTDEEYVNLVPAKYNRKSTLTVLFQRDGGDSNFALSSK</sequence>
<evidence type="ECO:0008006" key="3">
    <source>
        <dbReference type="Google" id="ProtNLM"/>
    </source>
</evidence>
<dbReference type="eggNOG" id="ENOG50345E8">
    <property type="taxonomic scope" value="Bacteria"/>
</dbReference>
<name>A3ZNN4_9BACT</name>
<proteinExistence type="predicted"/>
<dbReference type="AlphaFoldDB" id="A3ZNN4"/>
<dbReference type="Proteomes" id="UP000004358">
    <property type="component" value="Unassembled WGS sequence"/>
</dbReference>
<dbReference type="STRING" id="314230.DSM3645_17295"/>
<evidence type="ECO:0000313" key="2">
    <source>
        <dbReference type="Proteomes" id="UP000004358"/>
    </source>
</evidence>
<protein>
    <recommendedName>
        <fullName evidence="3">Carboxypeptidase regulatory-like domain-containing protein</fullName>
    </recommendedName>
</protein>
<reference evidence="1 2" key="1">
    <citation type="submission" date="2006-02" db="EMBL/GenBank/DDBJ databases">
        <authorList>
            <person name="Amann R."/>
            <person name="Ferriera S."/>
            <person name="Johnson J."/>
            <person name="Kravitz S."/>
            <person name="Halpern A."/>
            <person name="Remington K."/>
            <person name="Beeson K."/>
            <person name="Tran B."/>
            <person name="Rogers Y.-H."/>
            <person name="Friedman R."/>
            <person name="Venter J.C."/>
        </authorList>
    </citation>
    <scope>NUCLEOTIDE SEQUENCE [LARGE SCALE GENOMIC DNA]</scope>
    <source>
        <strain evidence="1 2">DSM 3645</strain>
    </source>
</reference>
<dbReference type="EMBL" id="AANZ01000003">
    <property type="protein sequence ID" value="EAQ81929.1"/>
    <property type="molecule type" value="Genomic_DNA"/>
</dbReference>
<evidence type="ECO:0000313" key="1">
    <source>
        <dbReference type="EMBL" id="EAQ81929.1"/>
    </source>
</evidence>
<comment type="caution">
    <text evidence="1">The sequence shown here is derived from an EMBL/GenBank/DDBJ whole genome shotgun (WGS) entry which is preliminary data.</text>
</comment>
<organism evidence="1 2">
    <name type="scientific">Blastopirellula marina DSM 3645</name>
    <dbReference type="NCBI Taxonomy" id="314230"/>
    <lineage>
        <taxon>Bacteria</taxon>
        <taxon>Pseudomonadati</taxon>
        <taxon>Planctomycetota</taxon>
        <taxon>Planctomycetia</taxon>
        <taxon>Pirellulales</taxon>
        <taxon>Pirellulaceae</taxon>
        <taxon>Blastopirellula</taxon>
    </lineage>
</organism>
<gene>
    <name evidence="1" type="ORF">DSM3645_17295</name>
</gene>
<dbReference type="HOGENOM" id="CLU_113730_3_0_0"/>